<evidence type="ECO:0000313" key="3">
    <source>
        <dbReference type="Proteomes" id="UP000760545"/>
    </source>
</evidence>
<sequence length="92" mass="10137">MKTNLYILIVFLLTVTLGNAQDAEKVATVETAKTVTVEANETVNNDTLLIDAAELKETVARSSSDIRIYLNKERKVSNITLVFPKINKAVKA</sequence>
<organism evidence="2 3">
    <name type="scientific">Tamlana crocina</name>
    <dbReference type="NCBI Taxonomy" id="393006"/>
    <lineage>
        <taxon>Bacteria</taxon>
        <taxon>Pseudomonadati</taxon>
        <taxon>Bacteroidota</taxon>
        <taxon>Flavobacteriia</taxon>
        <taxon>Flavobacteriales</taxon>
        <taxon>Flavobacteriaceae</taxon>
        <taxon>Tamlana</taxon>
    </lineage>
</organism>
<protein>
    <recommendedName>
        <fullName evidence="4">Auto-transporter adhesin head GIN domain-containing protein</fullName>
    </recommendedName>
</protein>
<evidence type="ECO:0000256" key="1">
    <source>
        <dbReference type="SAM" id="SignalP"/>
    </source>
</evidence>
<evidence type="ECO:0000313" key="2">
    <source>
        <dbReference type="EMBL" id="NJX15745.1"/>
    </source>
</evidence>
<feature type="signal peptide" evidence="1">
    <location>
        <begin position="1"/>
        <end position="20"/>
    </location>
</feature>
<name>A0ABX1DBK7_9FLAO</name>
<evidence type="ECO:0008006" key="4">
    <source>
        <dbReference type="Google" id="ProtNLM"/>
    </source>
</evidence>
<comment type="caution">
    <text evidence="2">The sequence shown here is derived from an EMBL/GenBank/DDBJ whole genome shotgun (WGS) entry which is preliminary data.</text>
</comment>
<keyword evidence="3" id="KW-1185">Reference proteome</keyword>
<reference evidence="2 3" key="1">
    <citation type="submission" date="2020-03" db="EMBL/GenBank/DDBJ databases">
        <title>Tamlana sp. nov, isolated from XXX.</title>
        <authorList>
            <person name="Cao W.R."/>
        </authorList>
    </citation>
    <scope>NUCLEOTIDE SEQUENCE [LARGE SCALE GENOMIC DNA]</scope>
    <source>
        <strain evidence="2 3">HST1-43</strain>
    </source>
</reference>
<keyword evidence="1" id="KW-0732">Signal</keyword>
<dbReference type="EMBL" id="JAAVJS010000011">
    <property type="protein sequence ID" value="NJX15745.1"/>
    <property type="molecule type" value="Genomic_DNA"/>
</dbReference>
<gene>
    <name evidence="2" type="ORF">HC176_09610</name>
</gene>
<accession>A0ABX1DBK7</accession>
<dbReference type="Proteomes" id="UP000760545">
    <property type="component" value="Unassembled WGS sequence"/>
</dbReference>
<proteinExistence type="predicted"/>
<feature type="chain" id="PRO_5045224719" description="Auto-transporter adhesin head GIN domain-containing protein" evidence="1">
    <location>
        <begin position="21"/>
        <end position="92"/>
    </location>
</feature>
<dbReference type="RefSeq" id="WP_167917978.1">
    <property type="nucleotide sequence ID" value="NZ_JAAVJS010000011.1"/>
</dbReference>